<accession>A0A8S5M8Z4</accession>
<protein>
    <submittedName>
        <fullName evidence="1">Uncharacterized protein</fullName>
    </submittedName>
</protein>
<sequence>MRELILILNRLIKESVKINFLLWNMVFII</sequence>
<dbReference type="EMBL" id="BK014849">
    <property type="protein sequence ID" value="DAD78692.1"/>
    <property type="molecule type" value="Genomic_DNA"/>
</dbReference>
<name>A0A8S5M8Z4_9CAUD</name>
<evidence type="ECO:0000313" key="1">
    <source>
        <dbReference type="EMBL" id="DAD78692.1"/>
    </source>
</evidence>
<reference evidence="1" key="1">
    <citation type="journal article" date="2021" name="Proc. Natl. Acad. Sci. U.S.A.">
        <title>A Catalog of Tens of Thousands of Viruses from Human Metagenomes Reveals Hidden Associations with Chronic Diseases.</title>
        <authorList>
            <person name="Tisza M.J."/>
            <person name="Buck C.B."/>
        </authorList>
    </citation>
    <scope>NUCLEOTIDE SEQUENCE</scope>
    <source>
        <strain evidence="1">CtB3v5</strain>
    </source>
</reference>
<proteinExistence type="predicted"/>
<organism evidence="1">
    <name type="scientific">Siphoviridae sp. ctB3v5</name>
    <dbReference type="NCBI Taxonomy" id="2826186"/>
    <lineage>
        <taxon>Viruses</taxon>
        <taxon>Duplodnaviria</taxon>
        <taxon>Heunggongvirae</taxon>
        <taxon>Uroviricota</taxon>
        <taxon>Caudoviricetes</taxon>
    </lineage>
</organism>